<feature type="domain" description="O-GlcNAc transferase C-terminal" evidence="9">
    <location>
        <begin position="219"/>
        <end position="442"/>
    </location>
</feature>
<evidence type="ECO:0000313" key="11">
    <source>
        <dbReference type="Proteomes" id="UP000584642"/>
    </source>
</evidence>
<feature type="domain" description="O-GlcNAc transferase C-terminal" evidence="9">
    <location>
        <begin position="448"/>
        <end position="634"/>
    </location>
</feature>
<dbReference type="PROSITE" id="PS50005">
    <property type="entry name" value="TPR"/>
    <property type="match status" value="2"/>
</dbReference>
<comment type="pathway">
    <text evidence="1">Protein modification; protein glycosylation.</text>
</comment>
<dbReference type="Gene3D" id="3.40.50.11380">
    <property type="match status" value="1"/>
</dbReference>
<dbReference type="Pfam" id="PF13432">
    <property type="entry name" value="TPR_16"/>
    <property type="match status" value="1"/>
</dbReference>
<protein>
    <recommendedName>
        <fullName evidence="3">protein O-GlcNAc transferase</fullName>
        <ecNumber evidence="3">2.4.1.255</ecNumber>
    </recommendedName>
</protein>
<evidence type="ECO:0000259" key="9">
    <source>
        <dbReference type="Pfam" id="PF13844"/>
    </source>
</evidence>
<accession>A0ABX2TLB4</accession>
<evidence type="ECO:0000256" key="6">
    <source>
        <dbReference type="ARBA" id="ARBA00022737"/>
    </source>
</evidence>
<evidence type="ECO:0000256" key="1">
    <source>
        <dbReference type="ARBA" id="ARBA00004922"/>
    </source>
</evidence>
<dbReference type="InterPro" id="IPR019734">
    <property type="entry name" value="TPR_rpt"/>
</dbReference>
<keyword evidence="7 8" id="KW-0802">TPR repeat</keyword>
<dbReference type="EMBL" id="JABFDB010000051">
    <property type="protein sequence ID" value="NYZ25036.1"/>
    <property type="molecule type" value="Genomic_DNA"/>
</dbReference>
<sequence length="666" mass="72612">MTLNEAFGLAFSHYRAGRTGDAVAVCRAILAAIPEQPDTLHLLGLALLAAGDVAAAADRLERALAVRPDFAEALGNLGILRQDHGRPAAALVLHGRALALRDWSGGRINRGNARRALGDHEGAEADYARAMALGPDEPMPANSLGTLLREKGQVGRAVALHRRAAVLAPGMADAWRDLGHALREGGLLTAAAAAYGRSYRLDPARTEMMSYRLFSLQAVCDWTGYDALCRETAAIIDGDRGVALPLGTLSIELTAEQQLRSARLFSERLVRAAHAPPYHPPPAGPRGRLRIGYFSADFHEHATAYLAAELFELHDRDRFEILAFSFGPDDGSPMRRRLVQAFDRFHDIRNAGVDRVAALVAEEGVDILVDLKGYTKQSRLDLLSRRLAPVQATYLGYPGTTGCEVLDYVVGDRFVTPPEHQAHFTERLVVMPDSYQINDRRRPLDGRVPTRAECGLPEDAVVFCAFNTTYKITPSMFGIWMRLLARLPGSVLWLFEANPEAAGNLRREAAARGIDPARLVFAPKRPLPDHLARYRIADLGLDSFPYTGHTTTSDALWVGMPVVTLMGGTFASRVAAGLLSAAGVPELITTSPTAYEELALRLALDPAARNALRRRLEETRLTVPLFDSRRFTRHLERAYGTMWAIHTSGAPPRGFLVPPLPPGAAP</sequence>
<dbReference type="Pfam" id="PF13844">
    <property type="entry name" value="Glyco_transf_41"/>
    <property type="match status" value="2"/>
</dbReference>
<dbReference type="Gene3D" id="1.25.40.10">
    <property type="entry name" value="Tetratricopeptide repeat domain"/>
    <property type="match status" value="3"/>
</dbReference>
<dbReference type="PANTHER" id="PTHR44998:SF1">
    <property type="entry name" value="UDP-N-ACETYLGLUCOSAMINE--PEPTIDE N-ACETYLGLUCOSAMINYLTRANSFERASE 110 KDA SUBUNIT"/>
    <property type="match status" value="1"/>
</dbReference>
<gene>
    <name evidence="10" type="ORF">HND93_35485</name>
</gene>
<evidence type="ECO:0000256" key="7">
    <source>
        <dbReference type="ARBA" id="ARBA00022803"/>
    </source>
</evidence>
<evidence type="ECO:0000256" key="3">
    <source>
        <dbReference type="ARBA" id="ARBA00011970"/>
    </source>
</evidence>
<dbReference type="Pfam" id="PF14559">
    <property type="entry name" value="TPR_19"/>
    <property type="match status" value="1"/>
</dbReference>
<proteinExistence type="inferred from homology"/>
<evidence type="ECO:0000256" key="5">
    <source>
        <dbReference type="ARBA" id="ARBA00022679"/>
    </source>
</evidence>
<evidence type="ECO:0000256" key="4">
    <source>
        <dbReference type="ARBA" id="ARBA00022676"/>
    </source>
</evidence>
<comment type="similarity">
    <text evidence="2">Belongs to the glycosyltransferase 41 family. O-GlcNAc transferase subfamily.</text>
</comment>
<dbReference type="SMART" id="SM00028">
    <property type="entry name" value="TPR"/>
    <property type="match status" value="6"/>
</dbReference>
<organism evidence="10 11">
    <name type="scientific">Azospirillum oleiclasticum</name>
    <dbReference type="NCBI Taxonomy" id="2735135"/>
    <lineage>
        <taxon>Bacteria</taxon>
        <taxon>Pseudomonadati</taxon>
        <taxon>Pseudomonadota</taxon>
        <taxon>Alphaproteobacteria</taxon>
        <taxon>Rhodospirillales</taxon>
        <taxon>Azospirillaceae</taxon>
        <taxon>Azospirillum</taxon>
    </lineage>
</organism>
<dbReference type="Gene3D" id="3.40.50.2000">
    <property type="entry name" value="Glycogen Phosphorylase B"/>
    <property type="match status" value="1"/>
</dbReference>
<feature type="repeat" description="TPR" evidence="8">
    <location>
        <begin position="172"/>
        <end position="205"/>
    </location>
</feature>
<name>A0ABX2TLB4_9PROT</name>
<dbReference type="InterPro" id="IPR029489">
    <property type="entry name" value="OGT/SEC/SPY_C"/>
</dbReference>
<dbReference type="RefSeq" id="WP_180286807.1">
    <property type="nucleotide sequence ID" value="NZ_JABFDB010000051.1"/>
</dbReference>
<feature type="repeat" description="TPR" evidence="8">
    <location>
        <begin position="37"/>
        <end position="70"/>
    </location>
</feature>
<dbReference type="Proteomes" id="UP000584642">
    <property type="component" value="Unassembled WGS sequence"/>
</dbReference>
<keyword evidence="4" id="KW-0328">Glycosyltransferase</keyword>
<evidence type="ECO:0000256" key="2">
    <source>
        <dbReference type="ARBA" id="ARBA00005386"/>
    </source>
</evidence>
<dbReference type="InterPro" id="IPR011990">
    <property type="entry name" value="TPR-like_helical_dom_sf"/>
</dbReference>
<comment type="caution">
    <text evidence="10">The sequence shown here is derived from an EMBL/GenBank/DDBJ whole genome shotgun (WGS) entry which is preliminary data.</text>
</comment>
<dbReference type="SUPFAM" id="SSF48452">
    <property type="entry name" value="TPR-like"/>
    <property type="match status" value="1"/>
</dbReference>
<evidence type="ECO:0000313" key="10">
    <source>
        <dbReference type="EMBL" id="NYZ25036.1"/>
    </source>
</evidence>
<keyword evidence="11" id="KW-1185">Reference proteome</keyword>
<evidence type="ECO:0000256" key="8">
    <source>
        <dbReference type="PROSITE-ProRule" id="PRU00339"/>
    </source>
</evidence>
<reference evidence="10 11" key="1">
    <citation type="submission" date="2020-05" db="EMBL/GenBank/DDBJ databases">
        <title>Azospirillum oleiclasticum sp. nov, a nitrogen-fixing and heavy crude oil-emulsifying bacterium isolated from the crude oil of Yumen Oilfield.</title>
        <authorList>
            <person name="Wu D."/>
            <person name="Cai M."/>
            <person name="Zhang X."/>
        </authorList>
    </citation>
    <scope>NUCLEOTIDE SEQUENCE [LARGE SCALE GENOMIC DNA]</scope>
    <source>
        <strain evidence="10 11">ROY-1-1-2</strain>
    </source>
</reference>
<keyword evidence="5" id="KW-0808">Transferase</keyword>
<dbReference type="EC" id="2.4.1.255" evidence="3"/>
<dbReference type="PANTHER" id="PTHR44998">
    <property type="match status" value="1"/>
</dbReference>
<keyword evidence="6" id="KW-0677">Repeat</keyword>